<dbReference type="Proteomes" id="UP000708576">
    <property type="component" value="Unassembled WGS sequence"/>
</dbReference>
<dbReference type="RefSeq" id="WP_212213435.1">
    <property type="nucleotide sequence ID" value="NZ_JAGUCO010000001.1"/>
</dbReference>
<accession>A0ABS5JR19</accession>
<name>A0ABS5JR19_9BACT</name>
<evidence type="ECO:0000313" key="2">
    <source>
        <dbReference type="Proteomes" id="UP000708576"/>
    </source>
</evidence>
<evidence type="ECO:0008006" key="3">
    <source>
        <dbReference type="Google" id="ProtNLM"/>
    </source>
</evidence>
<dbReference type="EMBL" id="JAGUCO010000001">
    <property type="protein sequence ID" value="MBS2097277.1"/>
    <property type="molecule type" value="Genomic_DNA"/>
</dbReference>
<protein>
    <recommendedName>
        <fullName evidence="3">Lipocalin-like domain-containing protein</fullName>
    </recommendedName>
</protein>
<keyword evidence="2" id="KW-1185">Reference proteome</keyword>
<proteinExistence type="predicted"/>
<gene>
    <name evidence="1" type="ORF">KEM10_03240</name>
</gene>
<organism evidence="1 2">
    <name type="scientific">Carboxylicivirga linearis</name>
    <dbReference type="NCBI Taxonomy" id="1628157"/>
    <lineage>
        <taxon>Bacteria</taxon>
        <taxon>Pseudomonadati</taxon>
        <taxon>Bacteroidota</taxon>
        <taxon>Bacteroidia</taxon>
        <taxon>Marinilabiliales</taxon>
        <taxon>Marinilabiliaceae</taxon>
        <taxon>Carboxylicivirga</taxon>
    </lineage>
</organism>
<comment type="caution">
    <text evidence="1">The sequence shown here is derived from an EMBL/GenBank/DDBJ whole genome shotgun (WGS) entry which is preliminary data.</text>
</comment>
<reference evidence="1 2" key="1">
    <citation type="journal article" date="2015" name="Int. J. Syst. Evol. Microbiol.">
        <title>Carboxylicivirga linearis sp. nov., isolated from a sea cucumber culture pond.</title>
        <authorList>
            <person name="Wang F.Q."/>
            <person name="Zhou Y.X."/>
            <person name="Lin X.Z."/>
            <person name="Chen G.J."/>
            <person name="Du Z.J."/>
        </authorList>
    </citation>
    <scope>NUCLEOTIDE SEQUENCE [LARGE SCALE GENOMIC DNA]</scope>
    <source>
        <strain evidence="1 2">FB218</strain>
    </source>
</reference>
<sequence>MDLTGQWSFFEQFEAGFDMGYALLKQDGNKITGSLIYTEYIYDDGQFMIDIEVAGELDNNQLLLKGVCYTVLESPYEIEYCLDDRIAEISDPYRIEGHSVDDQDLEGRFVLRRLSLKVS</sequence>
<evidence type="ECO:0000313" key="1">
    <source>
        <dbReference type="EMBL" id="MBS2097277.1"/>
    </source>
</evidence>